<evidence type="ECO:0000313" key="1">
    <source>
        <dbReference type="EMBL" id="JAH28405.1"/>
    </source>
</evidence>
<name>A0A0E9RIX4_ANGAN</name>
<organism evidence="1">
    <name type="scientific">Anguilla anguilla</name>
    <name type="common">European freshwater eel</name>
    <name type="synonym">Muraena anguilla</name>
    <dbReference type="NCBI Taxonomy" id="7936"/>
    <lineage>
        <taxon>Eukaryota</taxon>
        <taxon>Metazoa</taxon>
        <taxon>Chordata</taxon>
        <taxon>Craniata</taxon>
        <taxon>Vertebrata</taxon>
        <taxon>Euteleostomi</taxon>
        <taxon>Actinopterygii</taxon>
        <taxon>Neopterygii</taxon>
        <taxon>Teleostei</taxon>
        <taxon>Anguilliformes</taxon>
        <taxon>Anguillidae</taxon>
        <taxon>Anguilla</taxon>
    </lineage>
</organism>
<reference evidence="1" key="1">
    <citation type="submission" date="2014-11" db="EMBL/GenBank/DDBJ databases">
        <authorList>
            <person name="Amaro Gonzalez C."/>
        </authorList>
    </citation>
    <scope>NUCLEOTIDE SEQUENCE</scope>
</reference>
<reference evidence="1" key="2">
    <citation type="journal article" date="2015" name="Fish Shellfish Immunol.">
        <title>Early steps in the European eel (Anguilla anguilla)-Vibrio vulnificus interaction in the gills: Role of the RtxA13 toxin.</title>
        <authorList>
            <person name="Callol A."/>
            <person name="Pajuelo D."/>
            <person name="Ebbesson L."/>
            <person name="Teles M."/>
            <person name="MacKenzie S."/>
            <person name="Amaro C."/>
        </authorList>
    </citation>
    <scope>NUCLEOTIDE SEQUENCE</scope>
</reference>
<protein>
    <submittedName>
        <fullName evidence="1">Uncharacterized protein</fullName>
    </submittedName>
</protein>
<dbReference type="AlphaFoldDB" id="A0A0E9RIX4"/>
<proteinExistence type="predicted"/>
<dbReference type="EMBL" id="GBXM01080172">
    <property type="protein sequence ID" value="JAH28405.1"/>
    <property type="molecule type" value="Transcribed_RNA"/>
</dbReference>
<sequence>MLKAVDVLTMSWLTQYPQCCMAVRNSAFGVADWGGGSLL</sequence>
<accession>A0A0E9RIX4</accession>